<dbReference type="PROSITE" id="PS50125">
    <property type="entry name" value="GUANYLATE_CYCLASE_2"/>
    <property type="match status" value="1"/>
</dbReference>
<dbReference type="Gene3D" id="3.30.70.1230">
    <property type="entry name" value="Nucleotide cyclase"/>
    <property type="match status" value="1"/>
</dbReference>
<keyword evidence="3" id="KW-0175">Coiled coil</keyword>
<evidence type="ECO:0000256" key="3">
    <source>
        <dbReference type="SAM" id="Coils"/>
    </source>
</evidence>
<comment type="similarity">
    <text evidence="1">Belongs to the adenylyl cyclase class-3 family.</text>
</comment>
<protein>
    <submittedName>
        <fullName evidence="6">Adenylate/guanylate cyclase domain-containing protein</fullName>
    </submittedName>
</protein>
<dbReference type="SMART" id="SM00044">
    <property type="entry name" value="CYCc"/>
    <property type="match status" value="1"/>
</dbReference>
<dbReference type="Pfam" id="PF00211">
    <property type="entry name" value="Guanylate_cyc"/>
    <property type="match status" value="1"/>
</dbReference>
<feature type="coiled-coil region" evidence="3">
    <location>
        <begin position="137"/>
        <end position="171"/>
    </location>
</feature>
<reference evidence="6 7" key="1">
    <citation type="submission" date="2024-10" db="EMBL/GenBank/DDBJ databases">
        <authorList>
            <person name="Ratan Roy A."/>
            <person name="Morales Sandoval P.H."/>
            <person name="De Los Santos Villalobos S."/>
            <person name="Chakraborty S."/>
            <person name="Mukherjee J."/>
        </authorList>
    </citation>
    <scope>NUCLEOTIDE SEQUENCE [LARGE SCALE GENOMIC DNA]</scope>
    <source>
        <strain evidence="6 7">S1</strain>
    </source>
</reference>
<dbReference type="PROSITE" id="PS50110">
    <property type="entry name" value="RESPONSE_REGULATORY"/>
    <property type="match status" value="1"/>
</dbReference>
<organism evidence="6 7">
    <name type="scientific">Almyronema epifaneia S1</name>
    <dbReference type="NCBI Taxonomy" id="2991925"/>
    <lineage>
        <taxon>Bacteria</taxon>
        <taxon>Bacillati</taxon>
        <taxon>Cyanobacteriota</taxon>
        <taxon>Cyanophyceae</taxon>
        <taxon>Nodosilineales</taxon>
        <taxon>Nodosilineaceae</taxon>
        <taxon>Almyronema</taxon>
        <taxon>Almyronema epifaneia</taxon>
    </lineage>
</organism>
<dbReference type="Gene3D" id="3.40.50.2300">
    <property type="match status" value="1"/>
</dbReference>
<keyword evidence="2" id="KW-0597">Phosphoprotein</keyword>
<comment type="caution">
    <text evidence="6">The sequence shown here is derived from an EMBL/GenBank/DDBJ whole genome shotgun (WGS) entry which is preliminary data.</text>
</comment>
<dbReference type="SUPFAM" id="SSF55073">
    <property type="entry name" value="Nucleotide cyclase"/>
    <property type="match status" value="1"/>
</dbReference>
<dbReference type="InterPro" id="IPR050697">
    <property type="entry name" value="Adenylyl/Guanylyl_Cyclase_3/4"/>
</dbReference>
<evidence type="ECO:0000259" key="5">
    <source>
        <dbReference type="PROSITE" id="PS50125"/>
    </source>
</evidence>
<name>A0ABW6IAS3_9CYAN</name>
<dbReference type="RefSeq" id="WP_377961494.1">
    <property type="nucleotide sequence ID" value="NZ_JBHZOL010000021.1"/>
</dbReference>
<proteinExistence type="inferred from homology"/>
<dbReference type="InterPro" id="IPR029787">
    <property type="entry name" value="Nucleotide_cyclase"/>
</dbReference>
<dbReference type="InterPro" id="IPR001789">
    <property type="entry name" value="Sig_transdc_resp-reg_receiver"/>
</dbReference>
<dbReference type="PANTHER" id="PTHR43081:SF1">
    <property type="entry name" value="ADENYLATE CYCLASE, TERMINAL-DIFFERENTIATION SPECIFIC"/>
    <property type="match status" value="1"/>
</dbReference>
<gene>
    <name evidence="6" type="ORF">ACFVKH_03145</name>
</gene>
<evidence type="ECO:0000256" key="2">
    <source>
        <dbReference type="PROSITE-ProRule" id="PRU00169"/>
    </source>
</evidence>
<sequence length="459" mass="51889">MNKQAIVCVDDETTVLKSLKAELKEAFGDRYLIEMADDGQDALDLVAELLSDRCEIPLVISDYIMPGIKGDELLLQVHRLSPYTLKIMLTGQATLEAMVNAVHNANLYRYIPKPWQTEDLRLTVTEALNSYHQTQELIRTKQELVQANREQAQLIAELHENERRLKQFTDELFQVNQAFSQFVPRQFMQLLDRASIVDVQLGDQIEREMSVLFADIRGFTAMSEAMSPEDTFQFINAFFRRMEPAIVNNGGFIDKYIGDAVMALFSSTPNDAVQAGVAMLERLQDYNQSRLVRGQAAISMGIGINTGSLMLGTVGGQHRMDTTVISDTVNVAARLEKLTKEYGVSLLITEHTLAQLYNPNDYAIRLIAQVAVRGKSQSLRIYEVFDADPAASRHQKQLTKAQFEQALALYQQQNYQLAMPLFQACLTEHASDRAAQIYLQQCQTAIRSSFNQWRASQTR</sequence>
<evidence type="ECO:0000313" key="6">
    <source>
        <dbReference type="EMBL" id="MFE4105258.1"/>
    </source>
</evidence>
<feature type="domain" description="Response regulatory" evidence="4">
    <location>
        <begin position="5"/>
        <end position="128"/>
    </location>
</feature>
<feature type="domain" description="Guanylate cyclase" evidence="5">
    <location>
        <begin position="210"/>
        <end position="336"/>
    </location>
</feature>
<dbReference type="SUPFAM" id="SSF52172">
    <property type="entry name" value="CheY-like"/>
    <property type="match status" value="1"/>
</dbReference>
<feature type="modified residue" description="4-aspartylphosphate" evidence="2">
    <location>
        <position position="62"/>
    </location>
</feature>
<dbReference type="Pfam" id="PF00072">
    <property type="entry name" value="Response_reg"/>
    <property type="match status" value="1"/>
</dbReference>
<accession>A0ABW6IAS3</accession>
<dbReference type="EMBL" id="JBHZOL010000021">
    <property type="protein sequence ID" value="MFE4105258.1"/>
    <property type="molecule type" value="Genomic_DNA"/>
</dbReference>
<dbReference type="CDD" id="cd07302">
    <property type="entry name" value="CHD"/>
    <property type="match status" value="1"/>
</dbReference>
<evidence type="ECO:0000259" key="4">
    <source>
        <dbReference type="PROSITE" id="PS50110"/>
    </source>
</evidence>
<evidence type="ECO:0000313" key="7">
    <source>
        <dbReference type="Proteomes" id="UP001600165"/>
    </source>
</evidence>
<dbReference type="InterPro" id="IPR011006">
    <property type="entry name" value="CheY-like_superfamily"/>
</dbReference>
<dbReference type="PANTHER" id="PTHR43081">
    <property type="entry name" value="ADENYLATE CYCLASE, TERMINAL-DIFFERENTIATION SPECIFIC-RELATED"/>
    <property type="match status" value="1"/>
</dbReference>
<dbReference type="InterPro" id="IPR001054">
    <property type="entry name" value="A/G_cyclase"/>
</dbReference>
<keyword evidence="7" id="KW-1185">Reference proteome</keyword>
<dbReference type="Proteomes" id="UP001600165">
    <property type="component" value="Unassembled WGS sequence"/>
</dbReference>
<dbReference type="SMART" id="SM00448">
    <property type="entry name" value="REC"/>
    <property type="match status" value="1"/>
</dbReference>
<evidence type="ECO:0000256" key="1">
    <source>
        <dbReference type="ARBA" id="ARBA00005381"/>
    </source>
</evidence>